<name>A0A1W6V9E0_VIBAL</name>
<geneLocation type="plasmid" evidence="2">
    <name>pL289</name>
</geneLocation>
<dbReference type="RefSeq" id="WP_025767423.1">
    <property type="nucleotide sequence ID" value="NZ_CP017893.1"/>
</dbReference>
<reference evidence="2" key="1">
    <citation type="submission" date="2016-10" db="EMBL/GenBank/DDBJ databases">
        <title>The High Quality Genome of Vibrio alginolyticus K01M1.</title>
        <authorList>
            <person name="Wendling C."/>
            <person name="Chibani C.M."/>
            <person name="Hertel R."/>
            <person name="Sproer C."/>
            <person name="Bunk B."/>
            <person name="Overmann J."/>
            <person name="Roth O."/>
            <person name="Liesegang H."/>
        </authorList>
    </citation>
    <scope>NUCLEOTIDE SEQUENCE</scope>
    <source>
        <strain evidence="2">K05K4</strain>
        <plasmid evidence="2">pL289</plasmid>
    </source>
</reference>
<feature type="transmembrane region" description="Helical" evidence="1">
    <location>
        <begin position="89"/>
        <end position="106"/>
    </location>
</feature>
<dbReference type="AlphaFoldDB" id="A0A1W6V9E0"/>
<organism evidence="2">
    <name type="scientific">Vibrio alginolyticus</name>
    <dbReference type="NCBI Taxonomy" id="663"/>
    <lineage>
        <taxon>Bacteria</taxon>
        <taxon>Pseudomonadati</taxon>
        <taxon>Pseudomonadota</taxon>
        <taxon>Gammaproteobacteria</taxon>
        <taxon>Vibrionales</taxon>
        <taxon>Vibrionaceae</taxon>
        <taxon>Vibrio</taxon>
    </lineage>
</organism>
<gene>
    <name evidence="2" type="ORF">K05K4_50560</name>
</gene>
<accession>A0A1W6V9E0</accession>
<protein>
    <submittedName>
        <fullName evidence="2">Uncharacterized protein</fullName>
    </submittedName>
</protein>
<keyword evidence="1" id="KW-1133">Transmembrane helix</keyword>
<feature type="transmembrane region" description="Helical" evidence="1">
    <location>
        <begin position="112"/>
        <end position="133"/>
    </location>
</feature>
<keyword evidence="1" id="KW-0812">Transmembrane</keyword>
<dbReference type="EMBL" id="CP017904">
    <property type="protein sequence ID" value="ARP21758.1"/>
    <property type="molecule type" value="Genomic_DNA"/>
</dbReference>
<keyword evidence="1" id="KW-0472">Membrane</keyword>
<sequence length="198" mass="23084">MSILSVIRKIIRPSFVGTFSDDAYKKVGPMTAPKQLDFRQKQFEELQHGMEHGYGKVSHGMFLFTIANFKTSPSTIYRKYRRIRKQMKFMLIVVGIMFLLAMNQFIDYLLGLSNIISCILFALCFLFSLVHYANHAHKAKQIAIGCIFPPIYMFHPSNHFDFENYLYDLKGKKIRQRIIITNEMYKEAVHAIAQNVND</sequence>
<proteinExistence type="predicted"/>
<evidence type="ECO:0000313" key="2">
    <source>
        <dbReference type="EMBL" id="ARP21758.1"/>
    </source>
</evidence>
<keyword evidence="2" id="KW-0614">Plasmid</keyword>
<evidence type="ECO:0000256" key="1">
    <source>
        <dbReference type="SAM" id="Phobius"/>
    </source>
</evidence>